<accession>A0ABV2P731</accession>
<dbReference type="EMBL" id="JBEPSN010000005">
    <property type="protein sequence ID" value="MET4540356.1"/>
    <property type="molecule type" value="Genomic_DNA"/>
</dbReference>
<gene>
    <name evidence="1" type="ORF">ABIE37_002143</name>
</gene>
<organism evidence="1 2">
    <name type="scientific">Arthrobacter bambusae</name>
    <dbReference type="NCBI Taxonomy" id="1338426"/>
    <lineage>
        <taxon>Bacteria</taxon>
        <taxon>Bacillati</taxon>
        <taxon>Actinomycetota</taxon>
        <taxon>Actinomycetes</taxon>
        <taxon>Micrococcales</taxon>
        <taxon>Micrococcaceae</taxon>
        <taxon>Arthrobacter</taxon>
    </lineage>
</organism>
<keyword evidence="2" id="KW-1185">Reference proteome</keyword>
<reference evidence="1 2" key="1">
    <citation type="submission" date="2024-06" db="EMBL/GenBank/DDBJ databases">
        <title>Sorghum-associated microbial communities from plants grown in Nebraska, USA.</title>
        <authorList>
            <person name="Schachtman D."/>
        </authorList>
    </citation>
    <scope>NUCLEOTIDE SEQUENCE [LARGE SCALE GENOMIC DNA]</scope>
    <source>
        <strain evidence="1 2">3552</strain>
    </source>
</reference>
<evidence type="ECO:0000313" key="2">
    <source>
        <dbReference type="Proteomes" id="UP001549307"/>
    </source>
</evidence>
<name>A0ABV2P731_9MICC</name>
<proteinExistence type="predicted"/>
<evidence type="ECO:0000313" key="1">
    <source>
        <dbReference type="EMBL" id="MET4540356.1"/>
    </source>
</evidence>
<comment type="caution">
    <text evidence="1">The sequence shown here is derived from an EMBL/GenBank/DDBJ whole genome shotgun (WGS) entry which is preliminary data.</text>
</comment>
<protein>
    <submittedName>
        <fullName evidence="1">Uncharacterized protein</fullName>
    </submittedName>
</protein>
<sequence>MVSKDEVIRKLLVSGLADWVSLHGVVWWGTRGTITPDTKQVVLDVLHSVYSEGLMVPGELGETGFEDWARPSEIWVIRSEMALDALEWRPMGEGFWLRLTPHGKTLGHQYEAEGEDLSD</sequence>
<dbReference type="Proteomes" id="UP001549307">
    <property type="component" value="Unassembled WGS sequence"/>
</dbReference>